<dbReference type="AlphaFoldDB" id="A0AAX0YTY0"/>
<feature type="transmembrane region" description="Helical" evidence="1">
    <location>
        <begin position="26"/>
        <end position="47"/>
    </location>
</feature>
<organism evidence="2 3">
    <name type="scientific">Photobacterium kishitanii</name>
    <dbReference type="NCBI Taxonomy" id="318456"/>
    <lineage>
        <taxon>Bacteria</taxon>
        <taxon>Pseudomonadati</taxon>
        <taxon>Pseudomonadota</taxon>
        <taxon>Gammaproteobacteria</taxon>
        <taxon>Vibrionales</taxon>
        <taxon>Vibrionaceae</taxon>
        <taxon>Photobacterium</taxon>
    </lineage>
</organism>
<sequence>MIFTRTKARHKVDEAKLNEKSWKIKCLALFTLCVIQAIGFIVFPYTIKIHQPSDTSRSLISNIGDIPKSQIQGFAFMILQQLNNHKDDGVHTAKNQLERLRCFVTDSYYYQKMDSITANQFSIGDRNRTLSIYADIPPNPFEHVTQLSKATWDVKIYASLDESASGEPIKLSVPYLYNLRVVVDNSDPSCNEWGLKIARENDLPRRIRTNVE</sequence>
<comment type="caution">
    <text evidence="2">The sequence shown here is derived from an EMBL/GenBank/DDBJ whole genome shotgun (WGS) entry which is preliminary data.</text>
</comment>
<keyword evidence="3" id="KW-1185">Reference proteome</keyword>
<accession>A0AAX0YTY0</accession>
<keyword evidence="1" id="KW-0812">Transmembrane</keyword>
<dbReference type="RefSeq" id="WP_045043104.1">
    <property type="nucleotide sequence ID" value="NZ_JAUZMV010000004.1"/>
</dbReference>
<dbReference type="InterPro" id="IPR021548">
    <property type="entry name" value="DUF2895"/>
</dbReference>
<evidence type="ECO:0000256" key="1">
    <source>
        <dbReference type="SAM" id="Phobius"/>
    </source>
</evidence>
<name>A0AAX0YTY0_9GAMM</name>
<gene>
    <name evidence="2" type="ORF">C0W53_15830</name>
</gene>
<reference evidence="2 3" key="1">
    <citation type="submission" date="2018-01" db="EMBL/GenBank/DDBJ databases">
        <title>Whole genome sequencing of Histamine producing bacteria.</title>
        <authorList>
            <person name="Butler K."/>
        </authorList>
    </citation>
    <scope>NUCLEOTIDE SEQUENCE [LARGE SCALE GENOMIC DNA]</scope>
    <source>
        <strain evidence="2 3">A1-4</strain>
    </source>
</reference>
<evidence type="ECO:0000313" key="3">
    <source>
        <dbReference type="Proteomes" id="UP000240728"/>
    </source>
</evidence>
<keyword evidence="1" id="KW-1133">Transmembrane helix</keyword>
<protein>
    <submittedName>
        <fullName evidence="2">DUF2895 domain-containing protein</fullName>
    </submittedName>
</protein>
<keyword evidence="1" id="KW-0472">Membrane</keyword>
<proteinExistence type="predicted"/>
<dbReference type="EMBL" id="PYOZ01000010">
    <property type="protein sequence ID" value="PSX44096.1"/>
    <property type="molecule type" value="Genomic_DNA"/>
</dbReference>
<dbReference type="Pfam" id="PF11444">
    <property type="entry name" value="DUF2895"/>
    <property type="match status" value="1"/>
</dbReference>
<evidence type="ECO:0000313" key="2">
    <source>
        <dbReference type="EMBL" id="PSX44096.1"/>
    </source>
</evidence>
<dbReference type="Proteomes" id="UP000240728">
    <property type="component" value="Unassembled WGS sequence"/>
</dbReference>